<evidence type="ECO:0000256" key="1">
    <source>
        <dbReference type="ARBA" id="ARBA00004613"/>
    </source>
</evidence>
<dbReference type="GO" id="GO:0005576">
    <property type="term" value="C:extracellular region"/>
    <property type="evidence" value="ECO:0007669"/>
    <property type="project" value="UniProtKB-SubCell"/>
</dbReference>
<dbReference type="CDD" id="cd22778">
    <property type="entry name" value="DPBB_CEPL-like"/>
    <property type="match status" value="1"/>
</dbReference>
<dbReference type="Proteomes" id="UP000076874">
    <property type="component" value="Unassembled WGS sequence"/>
</dbReference>
<dbReference type="EMBL" id="AZHD01000016">
    <property type="protein sequence ID" value="OAA56521.1"/>
    <property type="molecule type" value="Genomic_DNA"/>
</dbReference>
<dbReference type="SUPFAM" id="SSF50685">
    <property type="entry name" value="Barwin-like endoglucanases"/>
    <property type="match status" value="1"/>
</dbReference>
<organism evidence="5 6">
    <name type="scientific">Niveomyces insectorum RCEF 264</name>
    <dbReference type="NCBI Taxonomy" id="1081102"/>
    <lineage>
        <taxon>Eukaryota</taxon>
        <taxon>Fungi</taxon>
        <taxon>Dikarya</taxon>
        <taxon>Ascomycota</taxon>
        <taxon>Pezizomycotina</taxon>
        <taxon>Sordariomycetes</taxon>
        <taxon>Hypocreomycetidae</taxon>
        <taxon>Hypocreales</taxon>
        <taxon>Cordycipitaceae</taxon>
        <taxon>Niveomyces</taxon>
    </lineage>
</organism>
<keyword evidence="4" id="KW-0732">Signal</keyword>
<evidence type="ECO:0000256" key="4">
    <source>
        <dbReference type="SAM" id="SignalP"/>
    </source>
</evidence>
<feature type="signal peptide" evidence="4">
    <location>
        <begin position="1"/>
        <end position="23"/>
    </location>
</feature>
<dbReference type="OrthoDB" id="4898945at2759"/>
<keyword evidence="3" id="KW-0964">Secreted</keyword>
<sequence length="143" mass="14944">MLPSSLPKLSATTLVAAVAVASATSVSYDQGYDDASRSLTAVSCSDGANGLITRYNWTTQGAVARFPYIGGSDSISGWNSSNCGLCWELTYNGRNITVLAIDHTDNGFNLALEAMNDLTDNDAVALGRVDATAVQVDKNNCGL</sequence>
<evidence type="ECO:0000313" key="5">
    <source>
        <dbReference type="EMBL" id="OAA56521.1"/>
    </source>
</evidence>
<dbReference type="Gene3D" id="2.40.40.10">
    <property type="entry name" value="RlpA-like domain"/>
    <property type="match status" value="1"/>
</dbReference>
<dbReference type="InterPro" id="IPR010829">
    <property type="entry name" value="Cerato-platanin"/>
</dbReference>
<dbReference type="Pfam" id="PF07249">
    <property type="entry name" value="Cerato-platanin"/>
    <property type="match status" value="1"/>
</dbReference>
<dbReference type="InterPro" id="IPR036908">
    <property type="entry name" value="RlpA-like_sf"/>
</dbReference>
<protein>
    <submittedName>
        <fullName evidence="5">Epl1 protein</fullName>
    </submittedName>
</protein>
<reference evidence="5 6" key="1">
    <citation type="journal article" date="2016" name="Genome Biol. Evol.">
        <title>Divergent and convergent evolution of fungal pathogenicity.</title>
        <authorList>
            <person name="Shang Y."/>
            <person name="Xiao G."/>
            <person name="Zheng P."/>
            <person name="Cen K."/>
            <person name="Zhan S."/>
            <person name="Wang C."/>
        </authorList>
    </citation>
    <scope>NUCLEOTIDE SEQUENCE [LARGE SCALE GENOMIC DNA]</scope>
    <source>
        <strain evidence="5 6">RCEF 264</strain>
    </source>
</reference>
<comment type="subcellular location">
    <subcellularLocation>
        <location evidence="1">Secreted</location>
    </subcellularLocation>
</comment>
<evidence type="ECO:0000256" key="2">
    <source>
        <dbReference type="ARBA" id="ARBA00010421"/>
    </source>
</evidence>
<comment type="caution">
    <text evidence="5">The sequence shown here is derived from an EMBL/GenBank/DDBJ whole genome shotgun (WGS) entry which is preliminary data.</text>
</comment>
<accession>A0A167PCL8</accession>
<evidence type="ECO:0000256" key="3">
    <source>
        <dbReference type="ARBA" id="ARBA00022525"/>
    </source>
</evidence>
<comment type="similarity">
    <text evidence="2">Belongs to the cerato-platanin family.</text>
</comment>
<keyword evidence="6" id="KW-1185">Reference proteome</keyword>
<dbReference type="AlphaFoldDB" id="A0A167PCL8"/>
<evidence type="ECO:0000313" key="6">
    <source>
        <dbReference type="Proteomes" id="UP000076874"/>
    </source>
</evidence>
<proteinExistence type="inferred from homology"/>
<feature type="chain" id="PRO_5007891084" evidence="4">
    <location>
        <begin position="24"/>
        <end position="143"/>
    </location>
</feature>
<gene>
    <name evidence="5" type="ORF">SPI_07528</name>
</gene>
<name>A0A167PCL8_9HYPO</name>